<evidence type="ECO:0000256" key="1">
    <source>
        <dbReference type="SAM" id="Coils"/>
    </source>
</evidence>
<keyword evidence="1" id="KW-0175">Coiled coil</keyword>
<dbReference type="Proteomes" id="UP000781958">
    <property type="component" value="Unassembled WGS sequence"/>
</dbReference>
<feature type="region of interest" description="Disordered" evidence="2">
    <location>
        <begin position="234"/>
        <end position="262"/>
    </location>
</feature>
<feature type="compositionally biased region" description="Low complexity" evidence="2">
    <location>
        <begin position="234"/>
        <end position="243"/>
    </location>
</feature>
<organism evidence="3 4">
    <name type="scientific">Azospirillum rugosum</name>
    <dbReference type="NCBI Taxonomy" id="416170"/>
    <lineage>
        <taxon>Bacteria</taxon>
        <taxon>Pseudomonadati</taxon>
        <taxon>Pseudomonadota</taxon>
        <taxon>Alphaproteobacteria</taxon>
        <taxon>Rhodospirillales</taxon>
        <taxon>Azospirillaceae</taxon>
        <taxon>Azospirillum</taxon>
    </lineage>
</organism>
<dbReference type="RefSeq" id="WP_209762627.1">
    <property type="nucleotide sequence ID" value="NZ_JAGINP010000001.1"/>
</dbReference>
<reference evidence="3 4" key="1">
    <citation type="submission" date="2021-03" db="EMBL/GenBank/DDBJ databases">
        <title>Genomic Encyclopedia of Type Strains, Phase III (KMG-III): the genomes of soil and plant-associated and newly described type strains.</title>
        <authorList>
            <person name="Whitman W."/>
        </authorList>
    </citation>
    <scope>NUCLEOTIDE SEQUENCE [LARGE SCALE GENOMIC DNA]</scope>
    <source>
        <strain evidence="3 4">IMMIB AFH-6</strain>
    </source>
</reference>
<feature type="region of interest" description="Disordered" evidence="2">
    <location>
        <begin position="384"/>
        <end position="424"/>
    </location>
</feature>
<accession>A0ABS4SEK5</accession>
<feature type="compositionally biased region" description="Low complexity" evidence="2">
    <location>
        <begin position="390"/>
        <end position="424"/>
    </location>
</feature>
<evidence type="ECO:0000256" key="2">
    <source>
        <dbReference type="SAM" id="MobiDB-lite"/>
    </source>
</evidence>
<feature type="coiled-coil region" evidence="1">
    <location>
        <begin position="79"/>
        <end position="130"/>
    </location>
</feature>
<evidence type="ECO:0000313" key="4">
    <source>
        <dbReference type="Proteomes" id="UP000781958"/>
    </source>
</evidence>
<dbReference type="EMBL" id="JAGINP010000001">
    <property type="protein sequence ID" value="MBP2290498.1"/>
    <property type="molecule type" value="Genomic_DNA"/>
</dbReference>
<comment type="caution">
    <text evidence="3">The sequence shown here is derived from an EMBL/GenBank/DDBJ whole genome shotgun (WGS) entry which is preliminary data.</text>
</comment>
<sequence>MSGIFSVLSDGQSNLFRLQQAKKAWERDMEAMDAKDAKQRLTDKADAVRQPFALTPKQQQERTSALSALEEAKRVGGPKAAAEQKLEEVERKIAELKLMMRYSHGNREKLAQLAREAAILAREAGRAAKQYGEGVAAAAEMGLPGGAGAPGTEIVHTVTRTSLTVVQTEMSVDVTVTLSPDALARAQGAMAQGGDAAGAAALARDVASSSANQDSSGDGPPAGETDALAAEASDLEDQAAQASLGEEDGAAPNEAPTDGMPPDVAEAVKAALGGIQPGSGALSSDGRRALMQRMIADNDLKMSRYREADAFGQRVEKILATVKSIIGEAKVVNEADLSEERRKARRESFKAYDKIVDGAQDEVNGLRQAAFGSGISPREVLDILTGGDDGNATTEGGAEAGANGAVSPADAASAGGASAVNLLA</sequence>
<name>A0ABS4SEK5_9PROT</name>
<gene>
    <name evidence="3" type="ORF">J2851_000235</name>
</gene>
<proteinExistence type="predicted"/>
<evidence type="ECO:0000313" key="3">
    <source>
        <dbReference type="EMBL" id="MBP2290498.1"/>
    </source>
</evidence>
<keyword evidence="4" id="KW-1185">Reference proteome</keyword>
<protein>
    <submittedName>
        <fullName evidence="3">Uncharacterized protein</fullName>
    </submittedName>
</protein>